<evidence type="ECO:0000313" key="6">
    <source>
        <dbReference type="Proteomes" id="UP000053060"/>
    </source>
</evidence>
<evidence type="ECO:0000256" key="2">
    <source>
        <dbReference type="ARBA" id="ARBA00022741"/>
    </source>
</evidence>
<dbReference type="Proteomes" id="UP000053060">
    <property type="component" value="Unassembled WGS sequence"/>
</dbReference>
<dbReference type="Pfam" id="PF12399">
    <property type="entry name" value="BCA_ABC_TP_C"/>
    <property type="match status" value="1"/>
</dbReference>
<accession>A0A0V9UPN9</accession>
<dbReference type="InterPro" id="IPR003439">
    <property type="entry name" value="ABC_transporter-like_ATP-bd"/>
</dbReference>
<dbReference type="InterPro" id="IPR027417">
    <property type="entry name" value="P-loop_NTPase"/>
</dbReference>
<dbReference type="SUPFAM" id="SSF52540">
    <property type="entry name" value="P-loop containing nucleoside triphosphate hydrolases"/>
    <property type="match status" value="1"/>
</dbReference>
<comment type="caution">
    <text evidence="5">The sequence shown here is derived from an EMBL/GenBank/DDBJ whole genome shotgun (WGS) entry which is preliminary data.</text>
</comment>
<dbReference type="GO" id="GO:0005524">
    <property type="term" value="F:ATP binding"/>
    <property type="evidence" value="ECO:0007669"/>
    <property type="project" value="UniProtKB-KW"/>
</dbReference>
<reference evidence="5 6" key="2">
    <citation type="journal article" date="2016" name="Genome Announc.">
        <title>Draft Genome Sequence of a Versatile Hydrocarbon-Degrading Bacterium, Rhodococcus pyridinivorans Strain KG-16, Collected from Oil Fields in India.</title>
        <authorList>
            <person name="Aggarwal R.K."/>
            <person name="Dawar C."/>
            <person name="Phanindranath R."/>
            <person name="Mutnuri L."/>
            <person name="Dayal A.M."/>
        </authorList>
    </citation>
    <scope>NUCLEOTIDE SEQUENCE [LARGE SCALE GENOMIC DNA]</scope>
    <source>
        <strain evidence="5 6">KG-16</strain>
    </source>
</reference>
<gene>
    <name evidence="5" type="ORF">Z045_00290</name>
</gene>
<evidence type="ECO:0000256" key="1">
    <source>
        <dbReference type="ARBA" id="ARBA00022448"/>
    </source>
</evidence>
<dbReference type="CDD" id="cd03219">
    <property type="entry name" value="ABC_Mj1267_LivG_branched"/>
    <property type="match status" value="1"/>
</dbReference>
<reference evidence="6" key="1">
    <citation type="submission" date="2015-01" db="EMBL/GenBank/DDBJ databases">
        <title>Draft genome sequence of Rhodococcus pyridinivorans strain KG-16, a hydrocarbon-degrading bacterium.</title>
        <authorList>
            <person name="Aggarwal R.K."/>
            <person name="Dawar C."/>
        </authorList>
    </citation>
    <scope>NUCLEOTIDE SEQUENCE [LARGE SCALE GENOMIC DNA]</scope>
    <source>
        <strain evidence="6">KG-16</strain>
    </source>
</reference>
<dbReference type="RefSeq" id="WP_060650110.1">
    <property type="nucleotide sequence ID" value="NZ_AZXY01000001.1"/>
</dbReference>
<dbReference type="EMBL" id="AZXY01000001">
    <property type="protein sequence ID" value="KSZ59981.1"/>
    <property type="molecule type" value="Genomic_DNA"/>
</dbReference>
<dbReference type="PROSITE" id="PS50893">
    <property type="entry name" value="ABC_TRANSPORTER_2"/>
    <property type="match status" value="1"/>
</dbReference>
<dbReference type="InterPro" id="IPR051120">
    <property type="entry name" value="ABC_AA/LPS_Transport"/>
</dbReference>
<dbReference type="InterPro" id="IPR032823">
    <property type="entry name" value="BCA_ABC_TP_C"/>
</dbReference>
<dbReference type="GO" id="GO:0016887">
    <property type="term" value="F:ATP hydrolysis activity"/>
    <property type="evidence" value="ECO:0007669"/>
    <property type="project" value="InterPro"/>
</dbReference>
<name>A0A0V9UPN9_9NOCA</name>
<evidence type="ECO:0000259" key="4">
    <source>
        <dbReference type="PROSITE" id="PS50893"/>
    </source>
</evidence>
<evidence type="ECO:0000313" key="5">
    <source>
        <dbReference type="EMBL" id="KSZ59981.1"/>
    </source>
</evidence>
<keyword evidence="1" id="KW-0813">Transport</keyword>
<sequence>MAEAPILETRGITVRFGGHVAVKDVSLGIEPGTVTGLIGPNGAGKTTLFNTITGLQRPTAGKVFLDGRDITSLPPYKRARMGMARTFQRLELFVSLSVRDNLRVAGDIHNANGRNKIDVDEEVDRLLELTGLADIASTDVSDVPTGRARVVEVARALMTSPRVLLLDEPASGQTEQETEAFAALLGDLAKDGLAICLVEHDIPLVMKICSRIHVLDYGAVLASGVPDEIKNDPAVINAYIGTEEEAV</sequence>
<dbReference type="SMART" id="SM00382">
    <property type="entry name" value="AAA"/>
    <property type="match status" value="1"/>
</dbReference>
<dbReference type="AlphaFoldDB" id="A0A0V9UPN9"/>
<dbReference type="GO" id="GO:0005886">
    <property type="term" value="C:plasma membrane"/>
    <property type="evidence" value="ECO:0007669"/>
    <property type="project" value="TreeGrafter"/>
</dbReference>
<dbReference type="Pfam" id="PF00005">
    <property type="entry name" value="ABC_tran"/>
    <property type="match status" value="1"/>
</dbReference>
<proteinExistence type="predicted"/>
<dbReference type="Gene3D" id="3.40.50.300">
    <property type="entry name" value="P-loop containing nucleotide triphosphate hydrolases"/>
    <property type="match status" value="1"/>
</dbReference>
<organism evidence="5 6">
    <name type="scientific">Rhodococcus pyridinivorans KG-16</name>
    <dbReference type="NCBI Taxonomy" id="1441730"/>
    <lineage>
        <taxon>Bacteria</taxon>
        <taxon>Bacillati</taxon>
        <taxon>Actinomycetota</taxon>
        <taxon>Actinomycetes</taxon>
        <taxon>Mycobacteriales</taxon>
        <taxon>Nocardiaceae</taxon>
        <taxon>Rhodococcus</taxon>
    </lineage>
</organism>
<protein>
    <submittedName>
        <fullName evidence="5">ABC transporter</fullName>
    </submittedName>
</protein>
<evidence type="ECO:0000256" key="3">
    <source>
        <dbReference type="ARBA" id="ARBA00022840"/>
    </source>
</evidence>
<dbReference type="PANTHER" id="PTHR45772">
    <property type="entry name" value="CONSERVED COMPONENT OF ABC TRANSPORTER FOR NATURAL AMINO ACIDS-RELATED"/>
    <property type="match status" value="1"/>
</dbReference>
<keyword evidence="2" id="KW-0547">Nucleotide-binding</keyword>
<feature type="domain" description="ABC transporter" evidence="4">
    <location>
        <begin position="7"/>
        <end position="242"/>
    </location>
</feature>
<dbReference type="InterPro" id="IPR003593">
    <property type="entry name" value="AAA+_ATPase"/>
</dbReference>
<keyword evidence="3" id="KW-0067">ATP-binding</keyword>
<dbReference type="PATRIC" id="fig|1441730.3.peg.67"/>